<evidence type="ECO:0000313" key="2">
    <source>
        <dbReference type="EnsemblPlants" id="ONIVA11G19690.1"/>
    </source>
</evidence>
<keyword evidence="3" id="KW-1185">Reference proteome</keyword>
<dbReference type="Proteomes" id="UP000006591">
    <property type="component" value="Chromosome 11"/>
</dbReference>
<dbReference type="AlphaFoldDB" id="A0A0E0J4A1"/>
<feature type="region of interest" description="Disordered" evidence="1">
    <location>
        <begin position="45"/>
        <end position="71"/>
    </location>
</feature>
<reference evidence="2" key="1">
    <citation type="submission" date="2015-04" db="UniProtKB">
        <authorList>
            <consortium name="EnsemblPlants"/>
        </authorList>
    </citation>
    <scope>IDENTIFICATION</scope>
    <source>
        <strain evidence="2">SL10</strain>
    </source>
</reference>
<dbReference type="HOGENOM" id="CLU_079487_0_0_1"/>
<protein>
    <submittedName>
        <fullName evidence="2">Uncharacterized protein</fullName>
    </submittedName>
</protein>
<dbReference type="Gramene" id="ONIVA11G19690.1">
    <property type="protein sequence ID" value="ONIVA11G19690.1"/>
    <property type="gene ID" value="ONIVA11G19690"/>
</dbReference>
<reference evidence="2" key="2">
    <citation type="submission" date="2018-04" db="EMBL/GenBank/DDBJ databases">
        <title>OnivRS2 (Oryza nivara Reference Sequence Version 2).</title>
        <authorList>
            <person name="Zhang J."/>
            <person name="Kudrna D."/>
            <person name="Lee S."/>
            <person name="Talag J."/>
            <person name="Rajasekar S."/>
            <person name="Welchert J."/>
            <person name="Hsing Y.-I."/>
            <person name="Wing R.A."/>
        </authorList>
    </citation>
    <scope>NUCLEOTIDE SEQUENCE [LARGE SCALE GENOMIC DNA]</scope>
    <source>
        <strain evidence="2">SL10</strain>
    </source>
</reference>
<name>A0A0E0J4A1_ORYNI</name>
<sequence length="263" mass="29301">MEQAEGLGFGNGRPGLAFRLDKPPPPLRLSPHRRSVLGFRIPQFCSKSSKHKKRNPPLLLRRSSRSHPPMDLDLDREQIKRCVVAFLPPPEEEDAGEEIRVVPCPAAAAEEERRRSSKRKGKRCASKGSKPAGTLVPADGEEMILVPPGKFALSKNLVDKILSLERMELPHVADIVDDGNPNPSEADKALRRCVLDLDRDNRRHQDKIAACQAIIRRVRHCKGYAVVDNRLDFRVAVCRAEGVFLLPCHIADLIPVGFDLVSN</sequence>
<dbReference type="EnsemblPlants" id="ONIVA11G19690.1">
    <property type="protein sequence ID" value="ONIVA11G19690.1"/>
    <property type="gene ID" value="ONIVA11G19690"/>
</dbReference>
<evidence type="ECO:0000256" key="1">
    <source>
        <dbReference type="SAM" id="MobiDB-lite"/>
    </source>
</evidence>
<dbReference type="PANTHER" id="PTHR35166:SF20">
    <property type="entry name" value="EXPRESSED PROTEIN"/>
    <property type="match status" value="1"/>
</dbReference>
<organism evidence="2">
    <name type="scientific">Oryza nivara</name>
    <name type="common">Indian wild rice</name>
    <name type="synonym">Oryza sativa f. spontanea</name>
    <dbReference type="NCBI Taxonomy" id="4536"/>
    <lineage>
        <taxon>Eukaryota</taxon>
        <taxon>Viridiplantae</taxon>
        <taxon>Streptophyta</taxon>
        <taxon>Embryophyta</taxon>
        <taxon>Tracheophyta</taxon>
        <taxon>Spermatophyta</taxon>
        <taxon>Magnoliopsida</taxon>
        <taxon>Liliopsida</taxon>
        <taxon>Poales</taxon>
        <taxon>Poaceae</taxon>
        <taxon>BOP clade</taxon>
        <taxon>Oryzoideae</taxon>
        <taxon>Oryzeae</taxon>
        <taxon>Oryzinae</taxon>
        <taxon>Oryza</taxon>
    </lineage>
</organism>
<feature type="compositionally biased region" description="Low complexity" evidence="1">
    <location>
        <begin position="56"/>
        <end position="67"/>
    </location>
</feature>
<evidence type="ECO:0000313" key="3">
    <source>
        <dbReference type="Proteomes" id="UP000006591"/>
    </source>
</evidence>
<accession>A0A0E0J4A1</accession>
<dbReference type="PANTHER" id="PTHR35166">
    <property type="entry name" value="OS05G0193700 PROTEIN-RELATED"/>
    <property type="match status" value="1"/>
</dbReference>
<feature type="compositionally biased region" description="Basic residues" evidence="1">
    <location>
        <begin position="115"/>
        <end position="125"/>
    </location>
</feature>
<feature type="region of interest" description="Disordered" evidence="1">
    <location>
        <begin position="1"/>
        <end position="33"/>
    </location>
</feature>
<proteinExistence type="predicted"/>
<feature type="region of interest" description="Disordered" evidence="1">
    <location>
        <begin position="107"/>
        <end position="136"/>
    </location>
</feature>
<dbReference type="OMA" id="HCKGYAV"/>